<feature type="compositionally biased region" description="Basic and acidic residues" evidence="1">
    <location>
        <begin position="61"/>
        <end position="79"/>
    </location>
</feature>
<feature type="region of interest" description="Disordered" evidence="1">
    <location>
        <begin position="55"/>
        <end position="79"/>
    </location>
</feature>
<dbReference type="SUPFAM" id="SSF52266">
    <property type="entry name" value="SGNH hydrolase"/>
    <property type="match status" value="1"/>
</dbReference>
<name>A0A955I3D7_9BACT</name>
<evidence type="ECO:0008006" key="4">
    <source>
        <dbReference type="Google" id="ProtNLM"/>
    </source>
</evidence>
<organism evidence="2 3">
    <name type="scientific">Candidatus Dojkabacteria bacterium</name>
    <dbReference type="NCBI Taxonomy" id="2099670"/>
    <lineage>
        <taxon>Bacteria</taxon>
        <taxon>Candidatus Dojkabacteria</taxon>
    </lineage>
</organism>
<evidence type="ECO:0000313" key="2">
    <source>
        <dbReference type="EMBL" id="MCA9377124.1"/>
    </source>
</evidence>
<accession>A0A955I3D7</accession>
<dbReference type="InterPro" id="IPR036514">
    <property type="entry name" value="SGNH_hydro_sf"/>
</dbReference>
<dbReference type="Gene3D" id="3.40.50.1110">
    <property type="entry name" value="SGNH hydrolase"/>
    <property type="match status" value="1"/>
</dbReference>
<evidence type="ECO:0000313" key="3">
    <source>
        <dbReference type="Proteomes" id="UP000741282"/>
    </source>
</evidence>
<dbReference type="EMBL" id="JAGQLN010000018">
    <property type="protein sequence ID" value="MCA9377124.1"/>
    <property type="molecule type" value="Genomic_DNA"/>
</dbReference>
<sequence>MNTKPNLKRILCYGDSYTWGYIPSSGHERFPADTRRTGILQQKLGDNYEVIEEGLNSRTLNSDDQRERKEKKEGMAQPT</sequence>
<reference evidence="2" key="1">
    <citation type="submission" date="2020-04" db="EMBL/GenBank/DDBJ databases">
        <authorList>
            <person name="Zhang T."/>
        </authorList>
    </citation>
    <scope>NUCLEOTIDE SEQUENCE</scope>
    <source>
        <strain evidence="2">HKST-UBA17</strain>
    </source>
</reference>
<proteinExistence type="predicted"/>
<gene>
    <name evidence="2" type="ORF">KC685_04355</name>
</gene>
<protein>
    <recommendedName>
        <fullName evidence="4">SGNH/GDSL hydrolase family protein</fullName>
    </recommendedName>
</protein>
<evidence type="ECO:0000256" key="1">
    <source>
        <dbReference type="SAM" id="MobiDB-lite"/>
    </source>
</evidence>
<dbReference type="AlphaFoldDB" id="A0A955I3D7"/>
<comment type="caution">
    <text evidence="2">The sequence shown here is derived from an EMBL/GenBank/DDBJ whole genome shotgun (WGS) entry which is preliminary data.</text>
</comment>
<reference evidence="2" key="2">
    <citation type="journal article" date="2021" name="Microbiome">
        <title>Successional dynamics and alternative stable states in a saline activated sludge microbial community over 9 years.</title>
        <authorList>
            <person name="Wang Y."/>
            <person name="Ye J."/>
            <person name="Ju F."/>
            <person name="Liu L."/>
            <person name="Boyd J.A."/>
            <person name="Deng Y."/>
            <person name="Parks D.H."/>
            <person name="Jiang X."/>
            <person name="Yin X."/>
            <person name="Woodcroft B.J."/>
            <person name="Tyson G.W."/>
            <person name="Hugenholtz P."/>
            <person name="Polz M.F."/>
            <person name="Zhang T."/>
        </authorList>
    </citation>
    <scope>NUCLEOTIDE SEQUENCE</scope>
    <source>
        <strain evidence="2">HKST-UBA17</strain>
    </source>
</reference>
<dbReference type="Proteomes" id="UP000741282">
    <property type="component" value="Unassembled WGS sequence"/>
</dbReference>